<evidence type="ECO:0000256" key="1">
    <source>
        <dbReference type="SAM" id="Phobius"/>
    </source>
</evidence>
<reference evidence="2 3" key="1">
    <citation type="submission" date="2023-05" db="EMBL/GenBank/DDBJ databases">
        <title>Draft genome of Paenibacillus sp. CCS26.</title>
        <authorList>
            <person name="Akita H."/>
            <person name="Shinto Y."/>
            <person name="Kimura Z."/>
        </authorList>
    </citation>
    <scope>NUCLEOTIDE SEQUENCE [LARGE SCALE GENOMIC DNA]</scope>
    <source>
        <strain evidence="2 3">CCS26</strain>
    </source>
</reference>
<gene>
    <name evidence="2" type="ORF">PghCCS26_04140</name>
</gene>
<keyword evidence="1" id="KW-0472">Membrane</keyword>
<protein>
    <submittedName>
        <fullName evidence="2">Uncharacterized protein</fullName>
    </submittedName>
</protein>
<dbReference type="Proteomes" id="UP001285921">
    <property type="component" value="Unassembled WGS sequence"/>
</dbReference>
<feature type="transmembrane region" description="Helical" evidence="1">
    <location>
        <begin position="12"/>
        <end position="38"/>
    </location>
</feature>
<dbReference type="EMBL" id="BTCL01000001">
    <property type="protein sequence ID" value="GMK43287.1"/>
    <property type="molecule type" value="Genomic_DNA"/>
</dbReference>
<accession>A0ABQ6NE68</accession>
<comment type="caution">
    <text evidence="2">The sequence shown here is derived from an EMBL/GenBank/DDBJ whole genome shotgun (WGS) entry which is preliminary data.</text>
</comment>
<name>A0ABQ6NE68_9BACL</name>
<organism evidence="2 3">
    <name type="scientific">Paenibacillus glycanilyticus</name>
    <dbReference type="NCBI Taxonomy" id="126569"/>
    <lineage>
        <taxon>Bacteria</taxon>
        <taxon>Bacillati</taxon>
        <taxon>Bacillota</taxon>
        <taxon>Bacilli</taxon>
        <taxon>Bacillales</taxon>
        <taxon>Paenibacillaceae</taxon>
        <taxon>Paenibacillus</taxon>
    </lineage>
</organism>
<keyword evidence="1" id="KW-1133">Transmembrane helix</keyword>
<keyword evidence="3" id="KW-1185">Reference proteome</keyword>
<keyword evidence="1" id="KW-0812">Transmembrane</keyword>
<feature type="transmembrane region" description="Helical" evidence="1">
    <location>
        <begin position="58"/>
        <end position="77"/>
    </location>
</feature>
<sequence>MMKLRHLSVESKYSVLSMVSVSGVLILHLVHWLTMPLIIGTVSEMHHHHQETGNNSSFLMSTVMMVLFLINLASMYFAVRQLIAAVMKKDSHTGHSIVCTTISLAVLCVGMYTLLSF</sequence>
<evidence type="ECO:0000313" key="2">
    <source>
        <dbReference type="EMBL" id="GMK43287.1"/>
    </source>
</evidence>
<evidence type="ECO:0000313" key="3">
    <source>
        <dbReference type="Proteomes" id="UP001285921"/>
    </source>
</evidence>
<proteinExistence type="predicted"/>
<feature type="transmembrane region" description="Helical" evidence="1">
    <location>
        <begin position="97"/>
        <end position="115"/>
    </location>
</feature>
<dbReference type="RefSeq" id="WP_317978645.1">
    <property type="nucleotide sequence ID" value="NZ_BTCL01000001.1"/>
</dbReference>